<feature type="domain" description="H15" evidence="3">
    <location>
        <begin position="241"/>
        <end position="310"/>
    </location>
</feature>
<protein>
    <recommendedName>
        <fullName evidence="1">Histone H1</fullName>
    </recommendedName>
</protein>
<feature type="compositionally biased region" description="Polar residues" evidence="2">
    <location>
        <begin position="1"/>
        <end position="19"/>
    </location>
</feature>
<dbReference type="InterPro" id="IPR005818">
    <property type="entry name" value="Histone_H1/H5_H15"/>
</dbReference>
<dbReference type="GO" id="GO:0006334">
    <property type="term" value="P:nucleosome assembly"/>
    <property type="evidence" value="ECO:0007669"/>
    <property type="project" value="InterPro"/>
</dbReference>
<dbReference type="Proteomes" id="UP000193719">
    <property type="component" value="Unassembled WGS sequence"/>
</dbReference>
<reference evidence="4 5" key="1">
    <citation type="submission" date="2016-08" db="EMBL/GenBank/DDBJ databases">
        <title>Genomes of anaerobic fungi encode conserved fungal cellulosomes for biomass hydrolysis.</title>
        <authorList>
            <consortium name="DOE Joint Genome Institute"/>
            <person name="Haitjema C.H."/>
            <person name="Gilmore S.P."/>
            <person name="Henske J.K."/>
            <person name="Solomon K.V."/>
            <person name="De Groot R."/>
            <person name="Kuo A."/>
            <person name="Mondo S.J."/>
            <person name="Salamov A.A."/>
            <person name="Labutti K."/>
            <person name="Zhao Z."/>
            <person name="Chiniquy J."/>
            <person name="Barry K."/>
            <person name="Brewer H.M."/>
            <person name="Purvine S.O."/>
            <person name="Wright A.T."/>
            <person name="Boxma B."/>
            <person name="Van Alen T."/>
            <person name="Hackstein J.H."/>
            <person name="Baker S.E."/>
            <person name="Grigoriev I.V."/>
            <person name="O'Malley M.A."/>
        </authorList>
    </citation>
    <scope>NUCLEOTIDE SEQUENCE [LARGE SCALE GENOMIC DNA]</scope>
    <source>
        <strain evidence="5">finn</strain>
    </source>
</reference>
<evidence type="ECO:0000313" key="5">
    <source>
        <dbReference type="Proteomes" id="UP000193719"/>
    </source>
</evidence>
<evidence type="ECO:0000256" key="1">
    <source>
        <dbReference type="ARBA" id="ARBA00020833"/>
    </source>
</evidence>
<dbReference type="SUPFAM" id="SSF46785">
    <property type="entry name" value="Winged helix' DNA-binding domain"/>
    <property type="match status" value="1"/>
</dbReference>
<dbReference type="PROSITE" id="PS51504">
    <property type="entry name" value="H15"/>
    <property type="match status" value="1"/>
</dbReference>
<feature type="region of interest" description="Disordered" evidence="2">
    <location>
        <begin position="57"/>
        <end position="90"/>
    </location>
</feature>
<dbReference type="STRING" id="1754191.A0A1Y1VAU6"/>
<dbReference type="Gene3D" id="1.10.10.10">
    <property type="entry name" value="Winged helix-like DNA-binding domain superfamily/Winged helix DNA-binding domain"/>
    <property type="match status" value="1"/>
</dbReference>
<feature type="region of interest" description="Disordered" evidence="2">
    <location>
        <begin position="1"/>
        <end position="21"/>
    </location>
</feature>
<gene>
    <name evidence="4" type="ORF">BCR36DRAFT_397383</name>
</gene>
<dbReference type="InterPro" id="IPR036388">
    <property type="entry name" value="WH-like_DNA-bd_sf"/>
</dbReference>
<dbReference type="InterPro" id="IPR036390">
    <property type="entry name" value="WH_DNA-bd_sf"/>
</dbReference>
<dbReference type="AlphaFoldDB" id="A0A1Y1VAU6"/>
<evidence type="ECO:0000259" key="3">
    <source>
        <dbReference type="PROSITE" id="PS51504"/>
    </source>
</evidence>
<accession>A0A1Y1VAU6</accession>
<reference evidence="4 5" key="2">
    <citation type="submission" date="2016-08" db="EMBL/GenBank/DDBJ databases">
        <title>Pervasive Adenine N6-methylation of Active Genes in Fungi.</title>
        <authorList>
            <consortium name="DOE Joint Genome Institute"/>
            <person name="Mondo S.J."/>
            <person name="Dannebaum R.O."/>
            <person name="Kuo R.C."/>
            <person name="Labutti K."/>
            <person name="Haridas S."/>
            <person name="Kuo A."/>
            <person name="Salamov A."/>
            <person name="Ahrendt S.R."/>
            <person name="Lipzen A."/>
            <person name="Sullivan W."/>
            <person name="Andreopoulos W.B."/>
            <person name="Clum A."/>
            <person name="Lindquist E."/>
            <person name="Daum C."/>
            <person name="Ramamoorthy G.K."/>
            <person name="Gryganskyi A."/>
            <person name="Culley D."/>
            <person name="Magnuson J.K."/>
            <person name="James T.Y."/>
            <person name="O'Malley M.A."/>
            <person name="Stajich J.E."/>
            <person name="Spatafora J.W."/>
            <person name="Visel A."/>
            <person name="Grigoriev I.V."/>
        </authorList>
    </citation>
    <scope>NUCLEOTIDE SEQUENCE [LARGE SCALE GENOMIC DNA]</scope>
    <source>
        <strain evidence="5">finn</strain>
    </source>
</reference>
<dbReference type="GO" id="GO:0003677">
    <property type="term" value="F:DNA binding"/>
    <property type="evidence" value="ECO:0007669"/>
    <property type="project" value="InterPro"/>
</dbReference>
<organism evidence="4 5">
    <name type="scientific">Piromyces finnis</name>
    <dbReference type="NCBI Taxonomy" id="1754191"/>
    <lineage>
        <taxon>Eukaryota</taxon>
        <taxon>Fungi</taxon>
        <taxon>Fungi incertae sedis</taxon>
        <taxon>Chytridiomycota</taxon>
        <taxon>Chytridiomycota incertae sedis</taxon>
        <taxon>Neocallimastigomycetes</taxon>
        <taxon>Neocallimastigales</taxon>
        <taxon>Neocallimastigaceae</taxon>
        <taxon>Piromyces</taxon>
    </lineage>
</organism>
<evidence type="ECO:0000256" key="2">
    <source>
        <dbReference type="SAM" id="MobiDB-lite"/>
    </source>
</evidence>
<evidence type="ECO:0000313" key="4">
    <source>
        <dbReference type="EMBL" id="ORX50688.1"/>
    </source>
</evidence>
<dbReference type="EMBL" id="MCFH01000020">
    <property type="protein sequence ID" value="ORX50688.1"/>
    <property type="molecule type" value="Genomic_DNA"/>
</dbReference>
<dbReference type="GO" id="GO:0000786">
    <property type="term" value="C:nucleosome"/>
    <property type="evidence" value="ECO:0007669"/>
    <property type="project" value="InterPro"/>
</dbReference>
<keyword evidence="5" id="KW-1185">Reference proteome</keyword>
<comment type="caution">
    <text evidence="4">The sequence shown here is derived from an EMBL/GenBank/DDBJ whole genome shotgun (WGS) entry which is preliminary data.</text>
</comment>
<dbReference type="OrthoDB" id="5863171at2759"/>
<sequence>MSNKVSVNSNEIIQSNNPNEKIESNVILNNLNQNKPQNENDIKHCLICGQIIENDKEKKEQEKVNEDKEEKKVNKEKEENKENEKNKDQIEDSEIQKAFVFSHKLCKKCKGPFEHKKEKLEKLSIPILVSLLLQASLKHLDVNNMINQVLYGNPSTLKSSVISNINSPYFFSPVPSQFLIINDNNSIIINSKKKDNSKNSIGKMLKKKVYEYEHRNLFNFGALQKKTIQLTPSGRKPRTGPLGSYEDMIVQALSSIDDNKGVKPKDIFDWMELNCIGIPEGFRPSASQALKKACQKERVIRINGLYKINKEYDNNKNNKSRKRKKQIRRKDCMYSNENITSENIKVLNSNDSVLTNKENINIFNIKRNKSVETSKPNLSNDQINNSNVKQQPLQEMISPPSVINNNISFENSIDNYILNSINDSPNKIKANGISPSIDTKNENLLLYNSSGLNLENKKGDLNDITKYDLQSSLNDMNLDSITYSNDKNKDLYNQIIQEDPVSLSQTVVGNSTDELDLLPSNLLLIPNNSTASSNSTIVESLHQTGTEASEFENTSPLNQDLFSPSTNNLPLLSSYYMDPRLQYLISNNPLSSNVMDILRPNNINNTINPLSTFSDTTSTSTNSQSNNINDSFNYSLLDEMLWSK</sequence>
<name>A0A1Y1VAU6_9FUNG</name>
<proteinExistence type="predicted"/>